<dbReference type="eggNOG" id="COG0546">
    <property type="taxonomic scope" value="Bacteria"/>
</dbReference>
<dbReference type="STRING" id="1449351.RISW2_10175"/>
<dbReference type="SFLD" id="SFLDG01129">
    <property type="entry name" value="C1.5:_HAD__Beta-PGM__Phosphata"/>
    <property type="match status" value="1"/>
</dbReference>
<name>X7F5H1_9RHOB</name>
<dbReference type="GO" id="GO:0005829">
    <property type="term" value="C:cytosol"/>
    <property type="evidence" value="ECO:0007669"/>
    <property type="project" value="TreeGrafter"/>
</dbReference>
<dbReference type="EMBL" id="JAME01000024">
    <property type="protein sequence ID" value="ETX27973.1"/>
    <property type="molecule type" value="Genomic_DNA"/>
</dbReference>
<dbReference type="Gene3D" id="3.40.50.1000">
    <property type="entry name" value="HAD superfamily/HAD-like"/>
    <property type="match status" value="1"/>
</dbReference>
<dbReference type="RefSeq" id="WP_043772839.1">
    <property type="nucleotide sequence ID" value="NZ_JAME01000024.1"/>
</dbReference>
<dbReference type="GO" id="GO:0008967">
    <property type="term" value="F:phosphoglycolate phosphatase activity"/>
    <property type="evidence" value="ECO:0007669"/>
    <property type="project" value="TreeGrafter"/>
</dbReference>
<dbReference type="NCBIfam" id="TIGR01549">
    <property type="entry name" value="HAD-SF-IA-v1"/>
    <property type="match status" value="1"/>
</dbReference>
<dbReference type="InterPro" id="IPR041492">
    <property type="entry name" value="HAD_2"/>
</dbReference>
<dbReference type="SUPFAM" id="SSF56784">
    <property type="entry name" value="HAD-like"/>
    <property type="match status" value="1"/>
</dbReference>
<evidence type="ECO:0000313" key="1">
    <source>
        <dbReference type="EMBL" id="ETX27973.1"/>
    </source>
</evidence>
<dbReference type="InterPro" id="IPR050155">
    <property type="entry name" value="HAD-like_hydrolase_sf"/>
</dbReference>
<reference evidence="1 2" key="1">
    <citation type="submission" date="2014-01" db="EMBL/GenBank/DDBJ databases">
        <title>Roseivivax isoporae LMG 25204 Genome Sequencing.</title>
        <authorList>
            <person name="Lai Q."/>
            <person name="Li G."/>
            <person name="Shao Z."/>
        </authorList>
    </citation>
    <scope>NUCLEOTIDE SEQUENCE [LARGE SCALE GENOMIC DNA]</scope>
    <source>
        <strain evidence="1 2">LMG 25204</strain>
    </source>
</reference>
<dbReference type="InterPro" id="IPR006439">
    <property type="entry name" value="HAD-SF_hydro_IA"/>
</dbReference>
<gene>
    <name evidence="1" type="ORF">RISW2_10175</name>
</gene>
<protein>
    <submittedName>
        <fullName evidence="1">HAD family hydrolase</fullName>
    </submittedName>
</protein>
<proteinExistence type="predicted"/>
<organism evidence="1 2">
    <name type="scientific">Roseivivax isoporae LMG 25204</name>
    <dbReference type="NCBI Taxonomy" id="1449351"/>
    <lineage>
        <taxon>Bacteria</taxon>
        <taxon>Pseudomonadati</taxon>
        <taxon>Pseudomonadota</taxon>
        <taxon>Alphaproteobacteria</taxon>
        <taxon>Rhodobacterales</taxon>
        <taxon>Roseobacteraceae</taxon>
        <taxon>Roseivivax</taxon>
    </lineage>
</organism>
<keyword evidence="2" id="KW-1185">Reference proteome</keyword>
<dbReference type="PATRIC" id="fig|1449351.3.peg.3088"/>
<dbReference type="OrthoDB" id="9793014at2"/>
<dbReference type="NCBIfam" id="TIGR01509">
    <property type="entry name" value="HAD-SF-IA-v3"/>
    <property type="match status" value="1"/>
</dbReference>
<evidence type="ECO:0000313" key="2">
    <source>
        <dbReference type="Proteomes" id="UP000023430"/>
    </source>
</evidence>
<dbReference type="Proteomes" id="UP000023430">
    <property type="component" value="Unassembled WGS sequence"/>
</dbReference>
<comment type="caution">
    <text evidence="1">The sequence shown here is derived from an EMBL/GenBank/DDBJ whole genome shotgun (WGS) entry which is preliminary data.</text>
</comment>
<dbReference type="PANTHER" id="PTHR43434:SF24">
    <property type="entry name" value="HYDROLASE-RELATED"/>
    <property type="match status" value="1"/>
</dbReference>
<accession>X7F5H1</accession>
<dbReference type="Pfam" id="PF13419">
    <property type="entry name" value="HAD_2"/>
    <property type="match status" value="1"/>
</dbReference>
<dbReference type="Gene3D" id="1.10.150.240">
    <property type="entry name" value="Putative phosphatase, domain 2"/>
    <property type="match status" value="1"/>
</dbReference>
<dbReference type="InterPro" id="IPR023214">
    <property type="entry name" value="HAD_sf"/>
</dbReference>
<sequence>MTDLRLVIFDVDGTLVDSQADILAAMGVAFDAAGLVAPGRAEVLGIVGLSLPEAFARLVPAADAETRAHMTAAYKGAYADLRQRQSVDASSPLYPGVRSVLDALDAQPGMLLGIATGKSRRGLRAVLEGHGLAGRFVTTQTADDHPSKPHPAMIAAALAETGCDPRAAVMVGDTEYDMAMARAAGVTAIGVGWGYHDRARLGAAHHLIAGIDELPPLLDLVWEDA</sequence>
<dbReference type="AlphaFoldDB" id="X7F5H1"/>
<dbReference type="InterPro" id="IPR023198">
    <property type="entry name" value="PGP-like_dom2"/>
</dbReference>
<dbReference type="InterPro" id="IPR036412">
    <property type="entry name" value="HAD-like_sf"/>
</dbReference>
<dbReference type="SFLD" id="SFLDG01135">
    <property type="entry name" value="C1.5.6:_HAD__Beta-PGM__Phospha"/>
    <property type="match status" value="1"/>
</dbReference>
<keyword evidence="1" id="KW-0378">Hydrolase</keyword>
<dbReference type="SFLD" id="SFLDS00003">
    <property type="entry name" value="Haloacid_Dehalogenase"/>
    <property type="match status" value="1"/>
</dbReference>
<dbReference type="GO" id="GO:0006281">
    <property type="term" value="P:DNA repair"/>
    <property type="evidence" value="ECO:0007669"/>
    <property type="project" value="TreeGrafter"/>
</dbReference>
<dbReference type="PANTHER" id="PTHR43434">
    <property type="entry name" value="PHOSPHOGLYCOLATE PHOSPHATASE"/>
    <property type="match status" value="1"/>
</dbReference>